<keyword evidence="7" id="KW-1185">Reference proteome</keyword>
<keyword evidence="2 4" id="KW-0479">Metal-binding</keyword>
<name>H2CA43_9LEPT</name>
<evidence type="ECO:0000256" key="3">
    <source>
        <dbReference type="ARBA" id="ARBA00023004"/>
    </source>
</evidence>
<dbReference type="EMBL" id="JH597773">
    <property type="protein sequence ID" value="EHQ05167.1"/>
    <property type="molecule type" value="Genomic_DNA"/>
</dbReference>
<gene>
    <name evidence="6" type="ORF">Lepil_0463</name>
</gene>
<dbReference type="HOGENOM" id="CLU_1872997_0_0_12"/>
<dbReference type="SUPFAM" id="SSF46626">
    <property type="entry name" value="Cytochrome c"/>
    <property type="match status" value="1"/>
</dbReference>
<keyword evidence="3 4" id="KW-0408">Iron</keyword>
<organism evidence="6 7">
    <name type="scientific">Leptonema illini DSM 21528</name>
    <dbReference type="NCBI Taxonomy" id="929563"/>
    <lineage>
        <taxon>Bacteria</taxon>
        <taxon>Pseudomonadati</taxon>
        <taxon>Spirochaetota</taxon>
        <taxon>Spirochaetia</taxon>
        <taxon>Leptospirales</taxon>
        <taxon>Leptospiraceae</taxon>
        <taxon>Leptonema</taxon>
    </lineage>
</organism>
<dbReference type="InterPro" id="IPR036909">
    <property type="entry name" value="Cyt_c-like_dom_sf"/>
</dbReference>
<dbReference type="GO" id="GO:0020037">
    <property type="term" value="F:heme binding"/>
    <property type="evidence" value="ECO:0007669"/>
    <property type="project" value="InterPro"/>
</dbReference>
<sequence>MFEKSRMKASAISIPLRLALLFSVVLLAGAGFLLADEWDKSQEEKWNKAFMETVAEGDRLFHGPELAGNTVQCAMCHPNATNTHPETYPKFQKQLGKVATMREMINWCIRNPLQGTELKYDDPKMIAIEAYILYERRNVPLAPGKH</sequence>
<dbReference type="GO" id="GO:0009055">
    <property type="term" value="F:electron transfer activity"/>
    <property type="evidence" value="ECO:0007669"/>
    <property type="project" value="InterPro"/>
</dbReference>
<dbReference type="PROSITE" id="PS51007">
    <property type="entry name" value="CYTC"/>
    <property type="match status" value="1"/>
</dbReference>
<dbReference type="Gene3D" id="1.10.760.10">
    <property type="entry name" value="Cytochrome c-like domain"/>
    <property type="match status" value="1"/>
</dbReference>
<evidence type="ECO:0000259" key="5">
    <source>
        <dbReference type="PROSITE" id="PS51007"/>
    </source>
</evidence>
<proteinExistence type="predicted"/>
<accession>H2CA43</accession>
<dbReference type="Proteomes" id="UP000005737">
    <property type="component" value="Unassembled WGS sequence"/>
</dbReference>
<dbReference type="GO" id="GO:0046872">
    <property type="term" value="F:metal ion binding"/>
    <property type="evidence" value="ECO:0007669"/>
    <property type="project" value="UniProtKB-KW"/>
</dbReference>
<reference evidence="6 7" key="1">
    <citation type="submission" date="2011-10" db="EMBL/GenBank/DDBJ databases">
        <title>The Improved High-Quality Draft genome of Leptonema illini DSM 21528.</title>
        <authorList>
            <consortium name="US DOE Joint Genome Institute (JGI-PGF)"/>
            <person name="Lucas S."/>
            <person name="Copeland A."/>
            <person name="Lapidus A."/>
            <person name="Glavina del Rio T."/>
            <person name="Dalin E."/>
            <person name="Tice H."/>
            <person name="Bruce D."/>
            <person name="Goodwin L."/>
            <person name="Pitluck S."/>
            <person name="Peters L."/>
            <person name="Mikhailova N."/>
            <person name="Held B."/>
            <person name="Kyrpides N."/>
            <person name="Mavromatis K."/>
            <person name="Ivanova N."/>
            <person name="Markowitz V."/>
            <person name="Cheng J.-F."/>
            <person name="Hugenholtz P."/>
            <person name="Woyke T."/>
            <person name="Wu D."/>
            <person name="Gronow S."/>
            <person name="Wellnitz S."/>
            <person name="Brambilla E.-M."/>
            <person name="Klenk H.-P."/>
            <person name="Eisen J.A."/>
        </authorList>
    </citation>
    <scope>NUCLEOTIDE SEQUENCE [LARGE SCALE GENOMIC DNA]</scope>
    <source>
        <strain evidence="6 7">DSM 21528</strain>
    </source>
</reference>
<dbReference type="Pfam" id="PF21342">
    <property type="entry name" value="SoxA-TsdA_cyt-c"/>
    <property type="match status" value="1"/>
</dbReference>
<evidence type="ECO:0000256" key="1">
    <source>
        <dbReference type="ARBA" id="ARBA00022617"/>
    </source>
</evidence>
<evidence type="ECO:0000313" key="6">
    <source>
        <dbReference type="EMBL" id="EHQ05167.1"/>
    </source>
</evidence>
<protein>
    <recommendedName>
        <fullName evidence="5">Cytochrome c domain-containing protein</fullName>
    </recommendedName>
</protein>
<keyword evidence="1 4" id="KW-0349">Heme</keyword>
<feature type="domain" description="Cytochrome c" evidence="5">
    <location>
        <begin position="52"/>
        <end position="136"/>
    </location>
</feature>
<evidence type="ECO:0000313" key="7">
    <source>
        <dbReference type="Proteomes" id="UP000005737"/>
    </source>
</evidence>
<dbReference type="InterPro" id="IPR009056">
    <property type="entry name" value="Cyt_c-like_dom"/>
</dbReference>
<evidence type="ECO:0000256" key="2">
    <source>
        <dbReference type="ARBA" id="ARBA00022723"/>
    </source>
</evidence>
<dbReference type="AlphaFoldDB" id="H2CA43"/>
<evidence type="ECO:0000256" key="4">
    <source>
        <dbReference type="PROSITE-ProRule" id="PRU00433"/>
    </source>
</evidence>
<dbReference type="STRING" id="183.GCA_002009735_00061"/>